<dbReference type="AlphaFoldDB" id="A0A5B7G1J6"/>
<gene>
    <name evidence="1" type="ORF">E2C01_045270</name>
</gene>
<name>A0A5B7G1J6_PORTR</name>
<keyword evidence="2" id="KW-1185">Reference proteome</keyword>
<dbReference type="Proteomes" id="UP000324222">
    <property type="component" value="Unassembled WGS sequence"/>
</dbReference>
<comment type="caution">
    <text evidence="1">The sequence shown here is derived from an EMBL/GenBank/DDBJ whole genome shotgun (WGS) entry which is preliminary data.</text>
</comment>
<proteinExistence type="predicted"/>
<reference evidence="1 2" key="1">
    <citation type="submission" date="2019-05" db="EMBL/GenBank/DDBJ databases">
        <title>Another draft genome of Portunus trituberculatus and its Hox gene families provides insights of decapod evolution.</title>
        <authorList>
            <person name="Jeong J.-H."/>
            <person name="Song I."/>
            <person name="Kim S."/>
            <person name="Choi T."/>
            <person name="Kim D."/>
            <person name="Ryu S."/>
            <person name="Kim W."/>
        </authorList>
    </citation>
    <scope>NUCLEOTIDE SEQUENCE [LARGE SCALE GENOMIC DNA]</scope>
    <source>
        <tissue evidence="1">Muscle</tissue>
    </source>
</reference>
<sequence>MVSLAVKRERKAWCSCNYLPRLFRGKTLAGDRSLMLAARRPYIKGDESGVFYL</sequence>
<evidence type="ECO:0000313" key="1">
    <source>
        <dbReference type="EMBL" id="MPC51425.1"/>
    </source>
</evidence>
<dbReference type="EMBL" id="VSRR010010170">
    <property type="protein sequence ID" value="MPC51425.1"/>
    <property type="molecule type" value="Genomic_DNA"/>
</dbReference>
<organism evidence="1 2">
    <name type="scientific">Portunus trituberculatus</name>
    <name type="common">Swimming crab</name>
    <name type="synonym">Neptunus trituberculatus</name>
    <dbReference type="NCBI Taxonomy" id="210409"/>
    <lineage>
        <taxon>Eukaryota</taxon>
        <taxon>Metazoa</taxon>
        <taxon>Ecdysozoa</taxon>
        <taxon>Arthropoda</taxon>
        <taxon>Crustacea</taxon>
        <taxon>Multicrustacea</taxon>
        <taxon>Malacostraca</taxon>
        <taxon>Eumalacostraca</taxon>
        <taxon>Eucarida</taxon>
        <taxon>Decapoda</taxon>
        <taxon>Pleocyemata</taxon>
        <taxon>Brachyura</taxon>
        <taxon>Eubrachyura</taxon>
        <taxon>Portunoidea</taxon>
        <taxon>Portunidae</taxon>
        <taxon>Portuninae</taxon>
        <taxon>Portunus</taxon>
    </lineage>
</organism>
<accession>A0A5B7G1J6</accession>
<evidence type="ECO:0000313" key="2">
    <source>
        <dbReference type="Proteomes" id="UP000324222"/>
    </source>
</evidence>
<protein>
    <submittedName>
        <fullName evidence="1">Uncharacterized protein</fullName>
    </submittedName>
</protein>